<reference evidence="1" key="1">
    <citation type="journal article" date="2013" name="Environ. Microbiol.">
        <title>Microbiota from the distal guts of lean and obese adolescents exhibit partial functional redundancy besides clear differences in community structure.</title>
        <authorList>
            <person name="Ferrer M."/>
            <person name="Ruiz A."/>
            <person name="Lanza F."/>
            <person name="Haange S.B."/>
            <person name="Oberbach A."/>
            <person name="Till H."/>
            <person name="Bargiela R."/>
            <person name="Campoy C."/>
            <person name="Segura M.T."/>
            <person name="Richter M."/>
            <person name="von Bergen M."/>
            <person name="Seifert J."/>
            <person name="Suarez A."/>
        </authorList>
    </citation>
    <scope>NUCLEOTIDE SEQUENCE</scope>
</reference>
<proteinExistence type="predicted"/>
<gene>
    <name evidence="1" type="ORF">OBE_15984</name>
</gene>
<name>K1RNF4_9ZZZZ</name>
<protein>
    <submittedName>
        <fullName evidence="1">Uncharacterized protein</fullName>
    </submittedName>
</protein>
<evidence type="ECO:0000313" key="1">
    <source>
        <dbReference type="EMBL" id="EKC46913.1"/>
    </source>
</evidence>
<dbReference type="AlphaFoldDB" id="K1RNF4"/>
<dbReference type="EMBL" id="AJWZ01010982">
    <property type="protein sequence ID" value="EKC46913.1"/>
    <property type="molecule type" value="Genomic_DNA"/>
</dbReference>
<comment type="caution">
    <text evidence="1">The sequence shown here is derived from an EMBL/GenBank/DDBJ whole genome shotgun (WGS) entry which is preliminary data.</text>
</comment>
<organism evidence="1">
    <name type="scientific">human gut metagenome</name>
    <dbReference type="NCBI Taxonomy" id="408170"/>
    <lineage>
        <taxon>unclassified sequences</taxon>
        <taxon>metagenomes</taxon>
        <taxon>organismal metagenomes</taxon>
    </lineage>
</organism>
<sequence length="107" mass="12624">MKHIRNILLLITIIFAFVMQAEVYQNMLWNFNGAYYLSSRYTTTNDDMDSFLANAEDTAEKHGVHIFSTFNQRVSNYQTRLYIYGDDTVVRDSLKSTMDIEEKHIRL</sequence>
<accession>K1RNF4</accession>